<feature type="region of interest" description="Disordered" evidence="1">
    <location>
        <begin position="1"/>
        <end position="20"/>
    </location>
</feature>
<feature type="non-terminal residue" evidence="2">
    <location>
        <position position="43"/>
    </location>
</feature>
<evidence type="ECO:0000313" key="2">
    <source>
        <dbReference type="EMBL" id="KAF6997472.1"/>
    </source>
</evidence>
<reference evidence="2" key="1">
    <citation type="journal article" date="2017" name="Gigascience">
        <title>The first near-complete assembly of the hexaploid bread wheat genome, Triticum aestivum.</title>
        <authorList>
            <person name="Zimin A.V."/>
            <person name="Puiu D."/>
            <person name="Hall R."/>
            <person name="Kingan S."/>
            <person name="Clavijo B.J."/>
            <person name="Salzberg S.L."/>
        </authorList>
    </citation>
    <scope>NUCLEOTIDE SEQUENCE</scope>
    <source>
        <tissue evidence="2">Leaf</tissue>
    </source>
</reference>
<dbReference type="AlphaFoldDB" id="A0A9R1IYH4"/>
<dbReference type="EMBL" id="CM022213">
    <property type="protein sequence ID" value="KAF6997472.1"/>
    <property type="molecule type" value="Genomic_DNA"/>
</dbReference>
<feature type="non-terminal residue" evidence="2">
    <location>
        <position position="1"/>
    </location>
</feature>
<organism evidence="2">
    <name type="scientific">Triticum aestivum</name>
    <name type="common">Wheat</name>
    <dbReference type="NCBI Taxonomy" id="4565"/>
    <lineage>
        <taxon>Eukaryota</taxon>
        <taxon>Viridiplantae</taxon>
        <taxon>Streptophyta</taxon>
        <taxon>Embryophyta</taxon>
        <taxon>Tracheophyta</taxon>
        <taxon>Spermatophyta</taxon>
        <taxon>Magnoliopsida</taxon>
        <taxon>Liliopsida</taxon>
        <taxon>Poales</taxon>
        <taxon>Poaceae</taxon>
        <taxon>BOP clade</taxon>
        <taxon>Pooideae</taxon>
        <taxon>Triticodae</taxon>
        <taxon>Triticeae</taxon>
        <taxon>Triticinae</taxon>
        <taxon>Triticum</taxon>
    </lineage>
</organism>
<accession>A0A9R1IYH4</accession>
<comment type="caution">
    <text evidence="2">The sequence shown here is derived from an EMBL/GenBank/DDBJ whole genome shotgun (WGS) entry which is preliminary data.</text>
</comment>
<proteinExistence type="predicted"/>
<dbReference type="OrthoDB" id="205166at2759"/>
<sequence length="43" mass="5129">VDENLREMESSMRCRLRSTNKSCKAETDIEDLKKQLEQSKIER</sequence>
<gene>
    <name evidence="2" type="ORF">CFC21_013690</name>
</gene>
<reference evidence="2" key="2">
    <citation type="submission" date="2020-03" db="EMBL/GenBank/DDBJ databases">
        <title>The second near-complete assembly of the hexaploid bread wheat (Triticum aestivum) genome.</title>
        <authorList>
            <person name="Zimin A.V."/>
            <person name="Puiu D."/>
            <person name="Shumante A."/>
            <person name="Alonge M."/>
            <person name="Salzberg S.L."/>
        </authorList>
    </citation>
    <scope>NUCLEOTIDE SEQUENCE</scope>
    <source>
        <tissue evidence="2">Leaf</tissue>
    </source>
</reference>
<protein>
    <submittedName>
        <fullName evidence="2">Uncharacterized protein</fullName>
    </submittedName>
</protein>
<feature type="compositionally biased region" description="Basic and acidic residues" evidence="1">
    <location>
        <begin position="1"/>
        <end position="12"/>
    </location>
</feature>
<dbReference type="Proteomes" id="UP000815260">
    <property type="component" value="Chromosome 1D"/>
</dbReference>
<evidence type="ECO:0000256" key="1">
    <source>
        <dbReference type="SAM" id="MobiDB-lite"/>
    </source>
</evidence>
<name>A0A9R1IYH4_WHEAT</name>